<feature type="transmembrane region" description="Helical" evidence="1">
    <location>
        <begin position="12"/>
        <end position="32"/>
    </location>
</feature>
<proteinExistence type="predicted"/>
<name>A0A7Y3R729_9FLAO</name>
<feature type="transmembrane region" description="Helical" evidence="1">
    <location>
        <begin position="83"/>
        <end position="100"/>
    </location>
</feature>
<comment type="caution">
    <text evidence="2">The sequence shown here is derived from an EMBL/GenBank/DDBJ whole genome shotgun (WGS) entry which is preliminary data.</text>
</comment>
<keyword evidence="1" id="KW-1133">Transmembrane helix</keyword>
<keyword evidence="1" id="KW-0472">Membrane</keyword>
<sequence length="105" mass="11985">MKDLKWTGRLTIIGLLLLVINFMVIGGGHGYYELLFFTFPFPCLILNLFDEINILVILILLIQYPLYGLILDKNKKSIKKAGLIILITHIVFALIAYQNMPTGFK</sequence>
<reference evidence="2 3" key="1">
    <citation type="submission" date="2020-05" db="EMBL/GenBank/DDBJ databases">
        <title>Draft genome of Flavobacterium sp. IMCC34852.</title>
        <authorList>
            <person name="Song J."/>
            <person name="Cho J.-C."/>
        </authorList>
    </citation>
    <scope>NUCLEOTIDE SEQUENCE [LARGE SCALE GENOMIC DNA]</scope>
    <source>
        <strain evidence="2 3">IMCC34852</strain>
    </source>
</reference>
<keyword evidence="3" id="KW-1185">Reference proteome</keyword>
<evidence type="ECO:0000313" key="2">
    <source>
        <dbReference type="EMBL" id="NNT71139.1"/>
    </source>
</evidence>
<dbReference type="Proteomes" id="UP000536509">
    <property type="component" value="Unassembled WGS sequence"/>
</dbReference>
<accession>A0A7Y3R729</accession>
<dbReference type="AlphaFoldDB" id="A0A7Y3R729"/>
<gene>
    <name evidence="2" type="ORF">HKT18_02815</name>
</gene>
<protein>
    <submittedName>
        <fullName evidence="2">Uncharacterized protein</fullName>
    </submittedName>
</protein>
<keyword evidence="1" id="KW-0812">Transmembrane</keyword>
<dbReference type="EMBL" id="JABEVX010000001">
    <property type="protein sequence ID" value="NNT71139.1"/>
    <property type="molecule type" value="Genomic_DNA"/>
</dbReference>
<evidence type="ECO:0000256" key="1">
    <source>
        <dbReference type="SAM" id="Phobius"/>
    </source>
</evidence>
<dbReference type="RefSeq" id="WP_171221331.1">
    <property type="nucleotide sequence ID" value="NZ_CP121446.1"/>
</dbReference>
<feature type="transmembrane region" description="Helical" evidence="1">
    <location>
        <begin position="52"/>
        <end position="71"/>
    </location>
</feature>
<organism evidence="2 3">
    <name type="scientific">Flavobacterium rivulicola</name>
    <dbReference type="NCBI Taxonomy" id="2732161"/>
    <lineage>
        <taxon>Bacteria</taxon>
        <taxon>Pseudomonadati</taxon>
        <taxon>Bacteroidota</taxon>
        <taxon>Flavobacteriia</taxon>
        <taxon>Flavobacteriales</taxon>
        <taxon>Flavobacteriaceae</taxon>
        <taxon>Flavobacterium</taxon>
    </lineage>
</organism>
<evidence type="ECO:0000313" key="3">
    <source>
        <dbReference type="Proteomes" id="UP000536509"/>
    </source>
</evidence>